<name>A0ABD0ZNK0_CARAN</name>
<dbReference type="PANTHER" id="PTHR45023">
    <property type="match status" value="1"/>
</dbReference>
<dbReference type="InterPro" id="IPR001005">
    <property type="entry name" value="SANT/Myb"/>
</dbReference>
<proteinExistence type="predicted"/>
<evidence type="ECO:0000313" key="4">
    <source>
        <dbReference type="Proteomes" id="UP001558713"/>
    </source>
</evidence>
<dbReference type="PROSITE" id="PS50090">
    <property type="entry name" value="MYB_LIKE"/>
    <property type="match status" value="1"/>
</dbReference>
<evidence type="ECO:0000256" key="1">
    <source>
        <dbReference type="SAM" id="MobiDB-lite"/>
    </source>
</evidence>
<dbReference type="PANTHER" id="PTHR45023:SF4">
    <property type="entry name" value="GLYCINE-RICH PROTEIN-RELATED"/>
    <property type="match status" value="1"/>
</dbReference>
<sequence length="292" mass="33076">MNPFHQPPYFVDLLNSQQEPSGSSQVPIFSTQFSEAPFYGGDTLGGTPGDTSAERKERNKWSPTDDIVLISAWLNTSKDPVVGNEQKSGAFWKRIVDYVAKSDKVDRSVVREPSHCKNRWQKVNDIVQKFCGSYAAATREKASGQNEDDVLKRAYEIYYNDHNKKKFTLAHAWRELRYDQKWCDLSLAKTDATCKKRKGEDDSYISTFVADDPANTRPPGVKAAKGKGKKRVDEGKDVVELQTIWEIKEKDNANKLTLSNRRILENLIAKKDPLSPTEQALKEKLISDMLAN</sequence>
<dbReference type="EMBL" id="JBANAX010000706">
    <property type="protein sequence ID" value="KAL1196220.1"/>
    <property type="molecule type" value="Genomic_DNA"/>
</dbReference>
<feature type="domain" description="Myb-like" evidence="2">
    <location>
        <begin position="53"/>
        <end position="124"/>
    </location>
</feature>
<reference evidence="3 4" key="1">
    <citation type="submission" date="2024-04" db="EMBL/GenBank/DDBJ databases">
        <title>Genome assembly C_amara_ONT_v2.</title>
        <authorList>
            <person name="Yant L."/>
            <person name="Moore C."/>
            <person name="Slenker M."/>
        </authorList>
    </citation>
    <scope>NUCLEOTIDE SEQUENCE [LARGE SCALE GENOMIC DNA]</scope>
    <source>
        <tissue evidence="3">Leaf</tissue>
    </source>
</reference>
<feature type="region of interest" description="Disordered" evidence="1">
    <location>
        <begin position="209"/>
        <end position="229"/>
    </location>
</feature>
<protein>
    <submittedName>
        <fullName evidence="3">Glutathione S-transferase T3</fullName>
    </submittedName>
</protein>
<evidence type="ECO:0000259" key="2">
    <source>
        <dbReference type="PROSITE" id="PS50090"/>
    </source>
</evidence>
<evidence type="ECO:0000313" key="3">
    <source>
        <dbReference type="EMBL" id="KAL1196220.1"/>
    </source>
</evidence>
<accession>A0ABD0ZNK0</accession>
<keyword evidence="4" id="KW-1185">Reference proteome</keyword>
<dbReference type="AlphaFoldDB" id="A0ABD0ZNK0"/>
<feature type="region of interest" description="Disordered" evidence="1">
    <location>
        <begin position="40"/>
        <end position="60"/>
    </location>
</feature>
<gene>
    <name evidence="3" type="ORF">V5N11_027030</name>
</gene>
<dbReference type="Proteomes" id="UP001558713">
    <property type="component" value="Unassembled WGS sequence"/>
</dbReference>
<comment type="caution">
    <text evidence="3">The sequence shown here is derived from an EMBL/GenBank/DDBJ whole genome shotgun (WGS) entry which is preliminary data.</text>
</comment>
<organism evidence="3 4">
    <name type="scientific">Cardamine amara subsp. amara</name>
    <dbReference type="NCBI Taxonomy" id="228776"/>
    <lineage>
        <taxon>Eukaryota</taxon>
        <taxon>Viridiplantae</taxon>
        <taxon>Streptophyta</taxon>
        <taxon>Embryophyta</taxon>
        <taxon>Tracheophyta</taxon>
        <taxon>Spermatophyta</taxon>
        <taxon>Magnoliopsida</taxon>
        <taxon>eudicotyledons</taxon>
        <taxon>Gunneridae</taxon>
        <taxon>Pentapetalae</taxon>
        <taxon>rosids</taxon>
        <taxon>malvids</taxon>
        <taxon>Brassicales</taxon>
        <taxon>Brassicaceae</taxon>
        <taxon>Cardamineae</taxon>
        <taxon>Cardamine</taxon>
    </lineage>
</organism>